<dbReference type="GeneID" id="87940391"/>
<dbReference type="AlphaFoldDB" id="A0AAX4I666"/>
<dbReference type="KEGG" id="cdet:87940391"/>
<keyword evidence="2" id="KW-1185">Reference proteome</keyword>
<dbReference type="EMBL" id="CP137306">
    <property type="protein sequence ID" value="WQF78874.1"/>
    <property type="molecule type" value="Genomic_DNA"/>
</dbReference>
<evidence type="ECO:0000313" key="2">
    <source>
        <dbReference type="Proteomes" id="UP001322277"/>
    </source>
</evidence>
<organism evidence="1 2">
    <name type="scientific">Colletotrichum destructivum</name>
    <dbReference type="NCBI Taxonomy" id="34406"/>
    <lineage>
        <taxon>Eukaryota</taxon>
        <taxon>Fungi</taxon>
        <taxon>Dikarya</taxon>
        <taxon>Ascomycota</taxon>
        <taxon>Pezizomycotina</taxon>
        <taxon>Sordariomycetes</taxon>
        <taxon>Hypocreomycetidae</taxon>
        <taxon>Glomerellales</taxon>
        <taxon>Glomerellaceae</taxon>
        <taxon>Colletotrichum</taxon>
        <taxon>Colletotrichum destructivum species complex</taxon>
    </lineage>
</organism>
<accession>A0AAX4I666</accession>
<evidence type="ECO:0000313" key="1">
    <source>
        <dbReference type="EMBL" id="WQF78874.1"/>
    </source>
</evidence>
<dbReference type="Proteomes" id="UP001322277">
    <property type="component" value="Chromosome 2"/>
</dbReference>
<protein>
    <recommendedName>
        <fullName evidence="3">Transmembrane protein</fullName>
    </recommendedName>
</protein>
<evidence type="ECO:0008006" key="3">
    <source>
        <dbReference type="Google" id="ProtNLM"/>
    </source>
</evidence>
<sequence length="162" mass="18130">MRRTSFWPSPANATREREEVGLDGVHWLRMYSELSLLCLSVLSVSPSLVFRPLPVFCLFFLFLISLNPSSSRFIFFSSAPEHLKSIYTSSILSGNKLPLSPSLYSLLGLQYIKASTPSLCHLDTSSSHPFNFVPPPPRVFCRLRVFPPSTRCSTNSLSQSPS</sequence>
<reference evidence="2" key="1">
    <citation type="journal article" date="2023" name="bioRxiv">
        <title>Complete genome of the Medicago anthracnose fungus, Colletotrichum destructivum, reveals a mini-chromosome-like region within a core chromosome.</title>
        <authorList>
            <person name="Lapalu N."/>
            <person name="Simon A."/>
            <person name="Lu A."/>
            <person name="Plaumann P.-L."/>
            <person name="Amselem J."/>
            <person name="Pigne S."/>
            <person name="Auger A."/>
            <person name="Koch C."/>
            <person name="Dallery J.-F."/>
            <person name="O'Connell R.J."/>
        </authorList>
    </citation>
    <scope>NUCLEOTIDE SEQUENCE [LARGE SCALE GENOMIC DNA]</scope>
    <source>
        <strain evidence="2">CBS 520.97</strain>
    </source>
</reference>
<proteinExistence type="predicted"/>
<name>A0AAX4I666_9PEZI</name>
<dbReference type="RefSeq" id="XP_062776098.1">
    <property type="nucleotide sequence ID" value="XM_062920047.1"/>
</dbReference>
<gene>
    <name evidence="1" type="ORF">CDEST_03888</name>
</gene>